<dbReference type="InterPro" id="IPR049516">
    <property type="entry name" value="FAD-depend_C"/>
</dbReference>
<dbReference type="Proteomes" id="UP000070442">
    <property type="component" value="Unassembled WGS sequence"/>
</dbReference>
<dbReference type="EMBL" id="LSDG01000024">
    <property type="protein sequence ID" value="KXB66892.1"/>
    <property type="molecule type" value="Genomic_DNA"/>
</dbReference>
<reference evidence="3" key="1">
    <citation type="submission" date="2016-01" db="EMBL/GenBank/DDBJ databases">
        <authorList>
            <person name="Mitreva M."/>
            <person name="Pepin K.H."/>
            <person name="Mihindukulasuriya K.A."/>
            <person name="Fulton R."/>
            <person name="Fronick C."/>
            <person name="O'Laughlin M."/>
            <person name="Miner T."/>
            <person name="Herter B."/>
            <person name="Rosa B.A."/>
            <person name="Cordes M."/>
            <person name="Tomlinson C."/>
            <person name="Wollam A."/>
            <person name="Palsikar V.B."/>
            <person name="Mardis E.R."/>
            <person name="Wilson R.K."/>
        </authorList>
    </citation>
    <scope>NUCLEOTIDE SEQUENCE [LARGE SCALE GENOMIC DNA]</scope>
    <source>
        <strain evidence="3">DNF00729</strain>
    </source>
</reference>
<dbReference type="InterPro" id="IPR036188">
    <property type="entry name" value="FAD/NAD-bd_sf"/>
</dbReference>
<dbReference type="PRINTS" id="PR00419">
    <property type="entry name" value="ADXRDTASE"/>
</dbReference>
<name>A0A134AGP8_9FIRM</name>
<feature type="domain" description="FAD-dependent protein C-terminal" evidence="1">
    <location>
        <begin position="271"/>
        <end position="458"/>
    </location>
</feature>
<organism evidence="2 3">
    <name type="scientific">Aedoeadaptatus coxii</name>
    <dbReference type="NCBI Taxonomy" id="755172"/>
    <lineage>
        <taxon>Bacteria</taxon>
        <taxon>Bacillati</taxon>
        <taxon>Bacillota</taxon>
        <taxon>Tissierellia</taxon>
        <taxon>Tissierellales</taxon>
        <taxon>Peptoniphilaceae</taxon>
        <taxon>Aedoeadaptatus</taxon>
    </lineage>
</organism>
<dbReference type="PANTHER" id="PTHR42842">
    <property type="entry name" value="FAD/NAD(P)-BINDING OXIDOREDUCTASE"/>
    <property type="match status" value="1"/>
</dbReference>
<evidence type="ECO:0000313" key="2">
    <source>
        <dbReference type="EMBL" id="KXB66892.1"/>
    </source>
</evidence>
<dbReference type="RefSeq" id="WP_068367733.1">
    <property type="nucleotide sequence ID" value="NZ_KQ960173.1"/>
</dbReference>
<dbReference type="PANTHER" id="PTHR42842:SF3">
    <property type="entry name" value="FAD_NAD(P)-BINDING OXIDOREDUCTASE FAMILY PROTEIN"/>
    <property type="match status" value="1"/>
</dbReference>
<sequence>MNYRIHNLNRPIDSEPAFYEEAIEKLTGLKKGHYTWRRHRESIDARKGRSMQFTATVDIAAKKKLKTNKKITAIHEEPYDLSPIESEGRPIIVGAGPAGLFCAYVLASRGVKPLILERGDRVEERIKCVESFWNGGELDTESNVQFGEGGAGTFSDGKLTSRSKDPRGRFVLELFSRLAKDESILYKKKPHVGTDALRKVLVMLRKELEEMGAEFHFRTRFEGFSREGDKFSVETSKGNVEGDYIVLALGHSARDTFEYLEKANMAMESKPFAVGFRIESDQKTIDENQYGDMCGHLPAADYQVSAQIEGRGVYSFCMCPGGKVVASQSEEHTIVTNGMSYKARDGKNANAAILVTIDESVYGEGVMAGVEFQRMIEKKAYDMSGSYKAPTQSVARYLGKEEEDTVAPTYLPGTYAADLHSLYPKALDSTLTEGLRQIGEYFPALVEGAILTAPETRSSSPVRLTRDRESLESLRHENIYPAGEGAGYAGGIVSSAIDGMRIAEKIIEKEKDHVRH</sequence>
<dbReference type="Pfam" id="PF21688">
    <property type="entry name" value="FAD-depend_C"/>
    <property type="match status" value="1"/>
</dbReference>
<proteinExistence type="predicted"/>
<dbReference type="AlphaFoldDB" id="A0A134AGP8"/>
<dbReference type="SUPFAM" id="SSF51905">
    <property type="entry name" value="FAD/NAD(P)-binding domain"/>
    <property type="match status" value="1"/>
</dbReference>
<dbReference type="Gene3D" id="3.50.50.60">
    <property type="entry name" value="FAD/NAD(P)-binding domain"/>
    <property type="match status" value="2"/>
</dbReference>
<gene>
    <name evidence="2" type="ORF">HMPREF1863_00944</name>
</gene>
<dbReference type="Pfam" id="PF13450">
    <property type="entry name" value="NAD_binding_8"/>
    <property type="match status" value="1"/>
</dbReference>
<dbReference type="STRING" id="755172.HMPREF1863_00944"/>
<dbReference type="OrthoDB" id="9772594at2"/>
<accession>A0A134AGP8</accession>
<protein>
    <submittedName>
        <fullName evidence="2">FAD dependent oxidoreductase</fullName>
    </submittedName>
</protein>
<dbReference type="PIRSF" id="PIRSF038984">
    <property type="entry name" value="FAD_binding_protein"/>
    <property type="match status" value="1"/>
</dbReference>
<dbReference type="Gene3D" id="3.30.70.2700">
    <property type="match status" value="1"/>
</dbReference>
<evidence type="ECO:0000313" key="3">
    <source>
        <dbReference type="Proteomes" id="UP000070442"/>
    </source>
</evidence>
<evidence type="ECO:0000259" key="1">
    <source>
        <dbReference type="Pfam" id="PF21688"/>
    </source>
</evidence>
<dbReference type="InterPro" id="IPR028348">
    <property type="entry name" value="FAD-binding_protein"/>
</dbReference>
<dbReference type="PATRIC" id="fig|755172.3.peg.903"/>
<comment type="caution">
    <text evidence="2">The sequence shown here is derived from an EMBL/GenBank/DDBJ whole genome shotgun (WGS) entry which is preliminary data.</text>
</comment>
<keyword evidence="3" id="KW-1185">Reference proteome</keyword>